<evidence type="ECO:0000256" key="6">
    <source>
        <dbReference type="ARBA" id="ARBA00023242"/>
    </source>
</evidence>
<evidence type="ECO:0000256" key="2">
    <source>
        <dbReference type="ARBA" id="ARBA00022603"/>
    </source>
</evidence>
<keyword evidence="5" id="KW-0156">Chromatin regulator</keyword>
<keyword evidence="2" id="KW-0489">Methyltransferase</keyword>
<name>A0ABQ9UMC0_SAGOE</name>
<sequence length="209" mass="22073">MDEGQQSSGEDMEISDVEMPSTPISSADCPKPIMVTRGRGGCGSPFCAGPNPATAPTTWLPPTAPTVAWLPHTPTSASTTTPASTTWSPAPTHSAATDPFLLGLFPMMQLQMQVLSQLMTGQGACSYPPFMAASAAAASVRLQFVNLLPYQGLFSLSNSGLGCGQHWPPLPMFDLSVPPPGYVLRQEYPHKSTVDGVLLVVLKELEAIM</sequence>
<keyword evidence="9" id="KW-1185">Reference proteome</keyword>
<keyword evidence="3" id="KW-0808">Transferase</keyword>
<dbReference type="PANTHER" id="PTHR45814">
    <property type="entry name" value="HISTONE-LYSINE N-METHYLTRANSFERASE SETD1"/>
    <property type="match status" value="1"/>
</dbReference>
<comment type="subcellular location">
    <subcellularLocation>
        <location evidence="1">Nucleus</location>
    </subcellularLocation>
</comment>
<evidence type="ECO:0000313" key="8">
    <source>
        <dbReference type="EMBL" id="KAK2098210.1"/>
    </source>
</evidence>
<reference evidence="8 9" key="1">
    <citation type="submission" date="2023-05" db="EMBL/GenBank/DDBJ databases">
        <title>B98-5 Cell Line De Novo Hybrid Assembly: An Optical Mapping Approach.</title>
        <authorList>
            <person name="Kananen K."/>
            <person name="Auerbach J.A."/>
            <person name="Kautto E."/>
            <person name="Blachly J.S."/>
        </authorList>
    </citation>
    <scope>NUCLEOTIDE SEQUENCE [LARGE SCALE GENOMIC DNA]</scope>
    <source>
        <strain evidence="8">B95-8</strain>
        <tissue evidence="8">Cell line</tissue>
    </source>
</reference>
<evidence type="ECO:0000256" key="1">
    <source>
        <dbReference type="ARBA" id="ARBA00004123"/>
    </source>
</evidence>
<dbReference type="PANTHER" id="PTHR45814:SF1">
    <property type="entry name" value="HISTONE-LYSINE N-METHYLTRANSFERASE SETD1B"/>
    <property type="match status" value="1"/>
</dbReference>
<feature type="region of interest" description="Disordered" evidence="7">
    <location>
        <begin position="1"/>
        <end position="31"/>
    </location>
</feature>
<keyword evidence="6" id="KW-0539">Nucleus</keyword>
<comment type="caution">
    <text evidence="8">The sequence shown here is derived from an EMBL/GenBank/DDBJ whole genome shotgun (WGS) entry which is preliminary data.</text>
</comment>
<dbReference type="Proteomes" id="UP001266305">
    <property type="component" value="Unassembled WGS sequence"/>
</dbReference>
<evidence type="ECO:0000313" key="9">
    <source>
        <dbReference type="Proteomes" id="UP001266305"/>
    </source>
</evidence>
<evidence type="ECO:0000256" key="7">
    <source>
        <dbReference type="SAM" id="MobiDB-lite"/>
    </source>
</evidence>
<evidence type="ECO:0000256" key="3">
    <source>
        <dbReference type="ARBA" id="ARBA00022679"/>
    </source>
</evidence>
<dbReference type="EMBL" id="JASSZA010000011">
    <property type="protein sequence ID" value="KAK2098210.1"/>
    <property type="molecule type" value="Genomic_DNA"/>
</dbReference>
<gene>
    <name evidence="8" type="ORF">P7K49_023661</name>
</gene>
<organism evidence="8 9">
    <name type="scientific">Saguinus oedipus</name>
    <name type="common">Cotton-top tamarin</name>
    <name type="synonym">Oedipomidas oedipus</name>
    <dbReference type="NCBI Taxonomy" id="9490"/>
    <lineage>
        <taxon>Eukaryota</taxon>
        <taxon>Metazoa</taxon>
        <taxon>Chordata</taxon>
        <taxon>Craniata</taxon>
        <taxon>Vertebrata</taxon>
        <taxon>Euteleostomi</taxon>
        <taxon>Mammalia</taxon>
        <taxon>Eutheria</taxon>
        <taxon>Euarchontoglires</taxon>
        <taxon>Primates</taxon>
        <taxon>Haplorrhini</taxon>
        <taxon>Platyrrhini</taxon>
        <taxon>Cebidae</taxon>
        <taxon>Callitrichinae</taxon>
        <taxon>Saguinus</taxon>
    </lineage>
</organism>
<dbReference type="InterPro" id="IPR044570">
    <property type="entry name" value="Set1-like"/>
</dbReference>
<accession>A0ABQ9UMC0</accession>
<proteinExistence type="predicted"/>
<protein>
    <submittedName>
        <fullName evidence="8">Uncharacterized protein</fullName>
    </submittedName>
</protein>
<keyword evidence="4" id="KW-0949">S-adenosyl-L-methionine</keyword>
<evidence type="ECO:0000256" key="5">
    <source>
        <dbReference type="ARBA" id="ARBA00022853"/>
    </source>
</evidence>
<evidence type="ECO:0000256" key="4">
    <source>
        <dbReference type="ARBA" id="ARBA00022691"/>
    </source>
</evidence>